<keyword evidence="3" id="KW-1185">Reference proteome</keyword>
<reference evidence="2 3" key="2">
    <citation type="submission" date="2020-03" db="EMBL/GenBank/DDBJ databases">
        <authorList>
            <person name="Ichikawa N."/>
            <person name="Kimura A."/>
            <person name="Kitahashi Y."/>
            <person name="Uohara A."/>
        </authorList>
    </citation>
    <scope>NUCLEOTIDE SEQUENCE [LARGE SCALE GENOMIC DNA]</scope>
    <source>
        <strain evidence="2 3">NBRC 108639</strain>
    </source>
</reference>
<dbReference type="AlphaFoldDB" id="A0A6V8KCH0"/>
<comment type="caution">
    <text evidence="2">The sequence shown here is derived from an EMBL/GenBank/DDBJ whole genome shotgun (WGS) entry which is preliminary data.</text>
</comment>
<sequence length="527" mass="55429">MSADVETQLRDSFTRDAEAVRGPADPWAAYTRREATHRRNRRLRAGALAAAVAALVGVQTNVVPLPGWAPGIAVAGHGPAFADVPTRGELAGDQAWLAGLRRQVKDIADPDGLWRVADRDEIHVVYAGDIPGRRLAIAHVRLRLGLIAVWERVYYQGPPGAAPEQMEESGNEGAESPVAHYAYGDDEDGGGALVVGPPDAEVAISLGFVYSPAGVVERRPQPVTSRDGVAAVALPASPNDPNPYARVTVGDKVIFEGGISSGWSSRGGGEDPLPAAALAKAREGARGTPIDAAVLTWFVGLGFADCRVPASEATLRVLWSGQVNGAAAALFTIQPRGGGVIAYAMHGTADSARYDLRLLLPAEGAHTRPLAWRMRADGRDDSTDRVYVVAPPGAARVTVTAATGAPVAVALDAAGFGTGTVPPDQPAQVTAYAADGERIAATPVPPFERSMGTCRARPEGRGSWTRVLLHERRAGRERRRWLTPRTCGAWRSPCRTLSRSTATASTSGSATRVSCGRTRSARRAGRA</sequence>
<evidence type="ECO:0000313" key="2">
    <source>
        <dbReference type="EMBL" id="GFJ82913.1"/>
    </source>
</evidence>
<reference evidence="2 3" key="1">
    <citation type="submission" date="2020-03" db="EMBL/GenBank/DDBJ databases">
        <title>Whole genome shotgun sequence of Phytohabitans houttuyneae NBRC 108639.</title>
        <authorList>
            <person name="Komaki H."/>
            <person name="Tamura T."/>
        </authorList>
    </citation>
    <scope>NUCLEOTIDE SEQUENCE [LARGE SCALE GENOMIC DNA]</scope>
    <source>
        <strain evidence="2 3">NBRC 108639</strain>
    </source>
</reference>
<gene>
    <name evidence="2" type="ORF">Phou_070930</name>
</gene>
<feature type="region of interest" description="Disordered" evidence="1">
    <location>
        <begin position="498"/>
        <end position="527"/>
    </location>
</feature>
<proteinExistence type="predicted"/>
<accession>A0A6V8KCH0</accession>
<feature type="compositionally biased region" description="Low complexity" evidence="1">
    <location>
        <begin position="498"/>
        <end position="518"/>
    </location>
</feature>
<evidence type="ECO:0000256" key="1">
    <source>
        <dbReference type="SAM" id="MobiDB-lite"/>
    </source>
</evidence>
<dbReference type="RefSeq" id="WP_246274039.1">
    <property type="nucleotide sequence ID" value="NZ_BLPF01000002.1"/>
</dbReference>
<protein>
    <submittedName>
        <fullName evidence="2">Uncharacterized protein</fullName>
    </submittedName>
</protein>
<name>A0A6V8KCH0_9ACTN</name>
<dbReference type="Proteomes" id="UP000482800">
    <property type="component" value="Unassembled WGS sequence"/>
</dbReference>
<organism evidence="2 3">
    <name type="scientific">Phytohabitans houttuyneae</name>
    <dbReference type="NCBI Taxonomy" id="1076126"/>
    <lineage>
        <taxon>Bacteria</taxon>
        <taxon>Bacillati</taxon>
        <taxon>Actinomycetota</taxon>
        <taxon>Actinomycetes</taxon>
        <taxon>Micromonosporales</taxon>
        <taxon>Micromonosporaceae</taxon>
    </lineage>
</organism>
<evidence type="ECO:0000313" key="3">
    <source>
        <dbReference type="Proteomes" id="UP000482800"/>
    </source>
</evidence>
<dbReference type="EMBL" id="BLPF01000002">
    <property type="protein sequence ID" value="GFJ82913.1"/>
    <property type="molecule type" value="Genomic_DNA"/>
</dbReference>